<gene>
    <name evidence="1" type="ORF">KIL84_015350</name>
</gene>
<keyword evidence="2" id="KW-1185">Reference proteome</keyword>
<sequence length="62" mass="6771">VNLDSCTWEVISHNVLKPTLMLRQGSEKNLHPHGEGFLLPVGWLAGARPPPGRQGARPPHSL</sequence>
<evidence type="ECO:0000313" key="1">
    <source>
        <dbReference type="EMBL" id="KAH1166178.1"/>
    </source>
</evidence>
<feature type="non-terminal residue" evidence="1">
    <location>
        <position position="1"/>
    </location>
</feature>
<comment type="caution">
    <text evidence="1">The sequence shown here is derived from an EMBL/GenBank/DDBJ whole genome shotgun (WGS) entry which is preliminary data.</text>
</comment>
<dbReference type="AlphaFoldDB" id="A0A9D3WRT0"/>
<dbReference type="Proteomes" id="UP000827986">
    <property type="component" value="Unassembled WGS sequence"/>
</dbReference>
<name>A0A9D3WRT0_9SAUR</name>
<proteinExistence type="predicted"/>
<evidence type="ECO:0000313" key="2">
    <source>
        <dbReference type="Proteomes" id="UP000827986"/>
    </source>
</evidence>
<feature type="non-terminal residue" evidence="1">
    <location>
        <position position="62"/>
    </location>
</feature>
<protein>
    <submittedName>
        <fullName evidence="1">Uncharacterized protein</fullName>
    </submittedName>
</protein>
<organism evidence="1 2">
    <name type="scientific">Mauremys mutica</name>
    <name type="common">yellowpond turtle</name>
    <dbReference type="NCBI Taxonomy" id="74926"/>
    <lineage>
        <taxon>Eukaryota</taxon>
        <taxon>Metazoa</taxon>
        <taxon>Chordata</taxon>
        <taxon>Craniata</taxon>
        <taxon>Vertebrata</taxon>
        <taxon>Euteleostomi</taxon>
        <taxon>Archelosauria</taxon>
        <taxon>Testudinata</taxon>
        <taxon>Testudines</taxon>
        <taxon>Cryptodira</taxon>
        <taxon>Durocryptodira</taxon>
        <taxon>Testudinoidea</taxon>
        <taxon>Geoemydidae</taxon>
        <taxon>Geoemydinae</taxon>
        <taxon>Mauremys</taxon>
    </lineage>
</organism>
<accession>A0A9D3WRT0</accession>
<reference evidence="1" key="1">
    <citation type="submission" date="2021-09" db="EMBL/GenBank/DDBJ databases">
        <title>The genome of Mauremys mutica provides insights into the evolution of semi-aquatic lifestyle.</title>
        <authorList>
            <person name="Gong S."/>
            <person name="Gao Y."/>
        </authorList>
    </citation>
    <scope>NUCLEOTIDE SEQUENCE</scope>
    <source>
        <strain evidence="1">MM-2020</strain>
        <tissue evidence="1">Muscle</tissue>
    </source>
</reference>
<dbReference type="EMBL" id="JAHDVG010000487">
    <property type="protein sequence ID" value="KAH1166178.1"/>
    <property type="molecule type" value="Genomic_DNA"/>
</dbReference>